<evidence type="ECO:0000313" key="4">
    <source>
        <dbReference type="Proteomes" id="UP000235611"/>
    </source>
</evidence>
<keyword evidence="1" id="KW-0472">Membrane</keyword>
<reference evidence="4" key="1">
    <citation type="submission" date="2016-07" db="EMBL/GenBank/DDBJ databases">
        <title>Nontailed viruses are major unrecognized killers of bacteria in the ocean.</title>
        <authorList>
            <person name="Kauffman K."/>
            <person name="Hussain F."/>
            <person name="Yang J."/>
            <person name="Arevalo P."/>
            <person name="Brown J."/>
            <person name="Cutler M."/>
            <person name="Kelly L."/>
            <person name="Polz M.F."/>
        </authorList>
    </citation>
    <scope>NUCLEOTIDE SEQUENCE [LARGE SCALE GENOMIC DNA]</scope>
    <source>
        <strain evidence="4">10N.222.49.A5</strain>
    </source>
</reference>
<dbReference type="EMBL" id="MDBO01000136">
    <property type="protein sequence ID" value="PMP05666.1"/>
    <property type="molecule type" value="Genomic_DNA"/>
</dbReference>
<dbReference type="Proteomes" id="UP000590068">
    <property type="component" value="Unassembled WGS sequence"/>
</dbReference>
<reference evidence="2 5" key="4">
    <citation type="submission" date="2020-04" db="EMBL/GenBank/DDBJ databases">
        <title>WGS-Seq of Vibrio isolated by the O'Toole Lab.</title>
        <authorList>
            <person name="Mckone K.P."/>
            <person name="Whitaker R."/>
            <person name="Sevigney J.L."/>
            <person name="Herring J.B."/>
            <person name="O'Toole G."/>
        </authorList>
    </citation>
    <scope>NUCLEOTIDE SEQUENCE [LARGE SCALE GENOMIC DNA]</scope>
    <source>
        <strain evidence="2 5">BS_02</strain>
    </source>
</reference>
<name>A0AAP8MU39_9VIBR</name>
<dbReference type="RefSeq" id="WP_102443333.1">
    <property type="nucleotide sequence ID" value="NZ_JABBXC010000021.1"/>
</dbReference>
<feature type="transmembrane region" description="Helical" evidence="1">
    <location>
        <begin position="217"/>
        <end position="238"/>
    </location>
</feature>
<feature type="transmembrane region" description="Helical" evidence="1">
    <location>
        <begin position="107"/>
        <end position="135"/>
    </location>
</feature>
<comment type="caution">
    <text evidence="3">The sequence shown here is derived from an EMBL/GenBank/DDBJ whole genome shotgun (WGS) entry which is preliminary data.</text>
</comment>
<evidence type="ECO:0008006" key="6">
    <source>
        <dbReference type="Google" id="ProtNLM"/>
    </source>
</evidence>
<feature type="transmembrane region" description="Helical" evidence="1">
    <location>
        <begin position="299"/>
        <end position="316"/>
    </location>
</feature>
<dbReference type="Proteomes" id="UP000235611">
    <property type="component" value="Unassembled WGS sequence"/>
</dbReference>
<evidence type="ECO:0000313" key="2">
    <source>
        <dbReference type="EMBL" id="NMR70872.1"/>
    </source>
</evidence>
<evidence type="ECO:0000313" key="3">
    <source>
        <dbReference type="EMBL" id="PMP05666.1"/>
    </source>
</evidence>
<dbReference type="EMBL" id="JABCJR010000024">
    <property type="protein sequence ID" value="NMR70872.1"/>
    <property type="molecule type" value="Genomic_DNA"/>
</dbReference>
<feature type="transmembrane region" description="Helical" evidence="1">
    <location>
        <begin position="76"/>
        <end position="95"/>
    </location>
</feature>
<evidence type="ECO:0000313" key="5">
    <source>
        <dbReference type="Proteomes" id="UP000590068"/>
    </source>
</evidence>
<feature type="transmembrane region" description="Helical" evidence="1">
    <location>
        <begin position="181"/>
        <end position="205"/>
    </location>
</feature>
<sequence length="328" mass="38069">MKIKLVYMIFFVSLPLVVLYSYFVSITSNGPDYANYLLIIERVLEQETFTDMLRSGKDPSFSLFVLFANPSNSDHYFMVFLYIILVSTIIKFTFLPKSVLKASTYCILYLFLIAPGLDFAAIRSLLAISFFVWFVSIEDKESFFKKTGSYLVLIFSVASHTSVFIPVLFSTKYFTKFLKILGISGTFIVFMLSVPVVVYVIIYLFPEKSHYFSSRASIISIFFNAFYLLSSLSLLLYSNYFLFDKYIGRLIKLGYGLVLFGFFSFPSVILSGRILEFFAFIQLIVIFNLKINHKKYKRFVPLVWFSSLFFLTVPLVRKAYMMDLWAVF</sequence>
<keyword evidence="5" id="KW-1185">Reference proteome</keyword>
<reference evidence="3" key="2">
    <citation type="submission" date="2016-07" db="EMBL/GenBank/DDBJ databases">
        <authorList>
            <person name="Kauffman K."/>
            <person name="Arevalo P."/>
            <person name="Polz M.F."/>
        </authorList>
    </citation>
    <scope>NUCLEOTIDE SEQUENCE</scope>
    <source>
        <strain evidence="3">10N.222.49.A5</strain>
    </source>
</reference>
<feature type="transmembrane region" description="Helical" evidence="1">
    <location>
        <begin position="5"/>
        <end position="23"/>
    </location>
</feature>
<feature type="transmembrane region" description="Helical" evidence="1">
    <location>
        <begin position="147"/>
        <end position="169"/>
    </location>
</feature>
<dbReference type="AlphaFoldDB" id="A0AAP8MU39"/>
<accession>A0AAP8MU39</accession>
<feature type="transmembrane region" description="Helical" evidence="1">
    <location>
        <begin position="274"/>
        <end position="292"/>
    </location>
</feature>
<feature type="transmembrane region" description="Helical" evidence="1">
    <location>
        <begin position="250"/>
        <end position="268"/>
    </location>
</feature>
<evidence type="ECO:0000256" key="1">
    <source>
        <dbReference type="SAM" id="Phobius"/>
    </source>
</evidence>
<proteinExistence type="predicted"/>
<gene>
    <name evidence="3" type="ORF">BCS93_18530</name>
    <name evidence="2" type="ORF">HJ568_13035</name>
</gene>
<keyword evidence="1" id="KW-1133">Transmembrane helix</keyword>
<dbReference type="Pfam" id="PF14897">
    <property type="entry name" value="EpsG"/>
    <property type="match status" value="1"/>
</dbReference>
<dbReference type="InterPro" id="IPR049458">
    <property type="entry name" value="EpsG-like"/>
</dbReference>
<organism evidence="3 4">
    <name type="scientific">Vibrio breoganii</name>
    <dbReference type="NCBI Taxonomy" id="553239"/>
    <lineage>
        <taxon>Bacteria</taxon>
        <taxon>Pseudomonadati</taxon>
        <taxon>Pseudomonadota</taxon>
        <taxon>Gammaproteobacteria</taxon>
        <taxon>Vibrionales</taxon>
        <taxon>Vibrionaceae</taxon>
        <taxon>Vibrio</taxon>
    </lineage>
</organism>
<protein>
    <recommendedName>
        <fullName evidence="6">EpsG family protein</fullName>
    </recommendedName>
</protein>
<reference evidence="3" key="3">
    <citation type="journal article" date="2018" name="Nature">
        <title>A major lineage of non-tailed dsDNA viruses as unrecognized killers of marine bacteria.</title>
        <authorList>
            <person name="Kauffman K.M."/>
            <person name="Hussain F.A."/>
            <person name="Yang J."/>
            <person name="Arevalo P."/>
            <person name="Brown J.M."/>
            <person name="Chang W.K."/>
            <person name="VanInsberghe D."/>
            <person name="Elsherbini J."/>
            <person name="Sharma R.S."/>
            <person name="Cutler M.B."/>
            <person name="Kelly L."/>
            <person name="Polz M.F."/>
        </authorList>
    </citation>
    <scope>NUCLEOTIDE SEQUENCE</scope>
    <source>
        <strain evidence="3">10N.222.49.A5</strain>
    </source>
</reference>
<keyword evidence="1" id="KW-0812">Transmembrane</keyword>